<dbReference type="GO" id="GO:0005886">
    <property type="term" value="C:plasma membrane"/>
    <property type="evidence" value="ECO:0007669"/>
    <property type="project" value="UniProtKB-SubCell"/>
</dbReference>
<comment type="subcellular location">
    <subcellularLocation>
        <location evidence="1">Cell inner membrane</location>
        <topology evidence="1">Multi-pass membrane protein</topology>
    </subcellularLocation>
</comment>
<evidence type="ECO:0000256" key="10">
    <source>
        <dbReference type="ARBA" id="ARBA00022914"/>
    </source>
</evidence>
<comment type="function">
    <text evidence="14">Involved in mercury resistance. Probably transfers a mercuric ion from the periplasmic Hg(2+)-binding protein MerP to the cytoplasmic mercuric reductase MerA.</text>
</comment>
<dbReference type="RefSeq" id="WP_142940912.1">
    <property type="nucleotide sequence ID" value="NZ_VIKR01000001.1"/>
</dbReference>
<dbReference type="GO" id="GO:0015097">
    <property type="term" value="F:mercury ion transmembrane transporter activity"/>
    <property type="evidence" value="ECO:0007669"/>
    <property type="project" value="InterPro"/>
</dbReference>
<sequence>MTPNQKRWTAVSGAIAGGIAASACCVLPLIFIWVGISGAWIANLTAMAAYHTWFTAVAFSLLALSYYFIFIKPKKECKEDQLCSQPLPKKLVKRCFWLAAVMILIATIFPYIVNYLYGAE</sequence>
<evidence type="ECO:0000256" key="9">
    <source>
        <dbReference type="ARBA" id="ARBA00022723"/>
    </source>
</evidence>
<dbReference type="GO" id="GO:0046872">
    <property type="term" value="F:metal ion binding"/>
    <property type="evidence" value="ECO:0007669"/>
    <property type="project" value="UniProtKB-KW"/>
</dbReference>
<evidence type="ECO:0000256" key="14">
    <source>
        <dbReference type="ARBA" id="ARBA00045720"/>
    </source>
</evidence>
<keyword evidence="5" id="KW-0475">Mercuric resistance</keyword>
<evidence type="ECO:0000256" key="5">
    <source>
        <dbReference type="ARBA" id="ARBA00022466"/>
    </source>
</evidence>
<accession>A0A545TJD6</accession>
<keyword evidence="11 15" id="KW-1133">Transmembrane helix</keyword>
<dbReference type="Pfam" id="PF02411">
    <property type="entry name" value="MerT"/>
    <property type="match status" value="1"/>
</dbReference>
<keyword evidence="7" id="KW-0997">Cell inner membrane</keyword>
<keyword evidence="6" id="KW-1003">Cell membrane</keyword>
<dbReference type="PROSITE" id="PS51257">
    <property type="entry name" value="PROKAR_LIPOPROTEIN"/>
    <property type="match status" value="1"/>
</dbReference>
<keyword evidence="10" id="KW-0476">Mercury</keyword>
<evidence type="ECO:0000256" key="12">
    <source>
        <dbReference type="ARBA" id="ARBA00023136"/>
    </source>
</evidence>
<feature type="transmembrane region" description="Helical" evidence="15">
    <location>
        <begin position="12"/>
        <end position="36"/>
    </location>
</feature>
<keyword evidence="9" id="KW-0479">Metal-binding</keyword>
<name>A0A545TJD6_9GAMM</name>
<proteinExistence type="inferred from homology"/>
<reference evidence="16 17" key="1">
    <citation type="submission" date="2019-06" db="EMBL/GenBank/DDBJ databases">
        <title>Draft genome of Aliikangiella marina GYP-15.</title>
        <authorList>
            <person name="Wang G."/>
        </authorList>
    </citation>
    <scope>NUCLEOTIDE SEQUENCE [LARGE SCALE GENOMIC DNA]</scope>
    <source>
        <strain evidence="16 17">GYP-15</strain>
    </source>
</reference>
<protein>
    <recommendedName>
        <fullName evidence="3">Mercuric transport protein MerT</fullName>
    </recommendedName>
    <alternativeName>
        <fullName evidence="13">Mercury ion transport protein</fullName>
    </alternativeName>
</protein>
<evidence type="ECO:0000256" key="15">
    <source>
        <dbReference type="SAM" id="Phobius"/>
    </source>
</evidence>
<evidence type="ECO:0000256" key="6">
    <source>
        <dbReference type="ARBA" id="ARBA00022475"/>
    </source>
</evidence>
<keyword evidence="8 15" id="KW-0812">Transmembrane</keyword>
<organism evidence="16 17">
    <name type="scientific">Aliikangiella marina</name>
    <dbReference type="NCBI Taxonomy" id="1712262"/>
    <lineage>
        <taxon>Bacteria</taxon>
        <taxon>Pseudomonadati</taxon>
        <taxon>Pseudomonadota</taxon>
        <taxon>Gammaproteobacteria</taxon>
        <taxon>Oceanospirillales</taxon>
        <taxon>Pleioneaceae</taxon>
        <taxon>Aliikangiella</taxon>
    </lineage>
</organism>
<feature type="transmembrane region" description="Helical" evidence="15">
    <location>
        <begin position="95"/>
        <end position="117"/>
    </location>
</feature>
<comment type="similarity">
    <text evidence="2">Belongs to the MerT family.</text>
</comment>
<comment type="caution">
    <text evidence="16">The sequence shown here is derived from an EMBL/GenBank/DDBJ whole genome shotgun (WGS) entry which is preliminary data.</text>
</comment>
<dbReference type="Proteomes" id="UP000317839">
    <property type="component" value="Unassembled WGS sequence"/>
</dbReference>
<evidence type="ECO:0000313" key="17">
    <source>
        <dbReference type="Proteomes" id="UP000317839"/>
    </source>
</evidence>
<evidence type="ECO:0000256" key="7">
    <source>
        <dbReference type="ARBA" id="ARBA00022519"/>
    </source>
</evidence>
<feature type="transmembrane region" description="Helical" evidence="15">
    <location>
        <begin position="48"/>
        <end position="69"/>
    </location>
</feature>
<gene>
    <name evidence="16" type="ORF">FLL45_05185</name>
</gene>
<evidence type="ECO:0000256" key="2">
    <source>
        <dbReference type="ARBA" id="ARBA00008224"/>
    </source>
</evidence>
<keyword evidence="12 15" id="KW-0472">Membrane</keyword>
<keyword evidence="4" id="KW-0813">Transport</keyword>
<evidence type="ECO:0000256" key="11">
    <source>
        <dbReference type="ARBA" id="ARBA00022989"/>
    </source>
</evidence>
<evidence type="ECO:0000256" key="1">
    <source>
        <dbReference type="ARBA" id="ARBA00004429"/>
    </source>
</evidence>
<evidence type="ECO:0000256" key="13">
    <source>
        <dbReference type="ARBA" id="ARBA00030934"/>
    </source>
</evidence>
<dbReference type="EMBL" id="VIKR01000001">
    <property type="protein sequence ID" value="TQV77340.1"/>
    <property type="molecule type" value="Genomic_DNA"/>
</dbReference>
<dbReference type="InterPro" id="IPR003457">
    <property type="entry name" value="Transprt_MerT"/>
</dbReference>
<dbReference type="OrthoDB" id="9813737at2"/>
<dbReference type="AlphaFoldDB" id="A0A545TJD6"/>
<evidence type="ECO:0000256" key="3">
    <source>
        <dbReference type="ARBA" id="ARBA00017053"/>
    </source>
</evidence>
<evidence type="ECO:0000256" key="8">
    <source>
        <dbReference type="ARBA" id="ARBA00022692"/>
    </source>
</evidence>
<evidence type="ECO:0000256" key="4">
    <source>
        <dbReference type="ARBA" id="ARBA00022448"/>
    </source>
</evidence>
<evidence type="ECO:0000313" key="16">
    <source>
        <dbReference type="EMBL" id="TQV77340.1"/>
    </source>
</evidence>
<keyword evidence="17" id="KW-1185">Reference proteome</keyword>